<dbReference type="AlphaFoldDB" id="A0AAQ3QK34"/>
<keyword evidence="3" id="KW-1185">Reference proteome</keyword>
<reference evidence="2 3" key="1">
    <citation type="submission" date="2023-10" db="EMBL/GenBank/DDBJ databases">
        <title>Chromosome-scale genome assembly provides insights into flower coloration mechanisms of Canna indica.</title>
        <authorList>
            <person name="Li C."/>
        </authorList>
    </citation>
    <scope>NUCLEOTIDE SEQUENCE [LARGE SCALE GENOMIC DNA]</scope>
    <source>
        <tissue evidence="2">Flower</tissue>
    </source>
</reference>
<feature type="domain" description="RNase H type-1" evidence="1">
    <location>
        <begin position="30"/>
        <end position="149"/>
    </location>
</feature>
<dbReference type="SUPFAM" id="SSF53098">
    <property type="entry name" value="Ribonuclease H-like"/>
    <property type="match status" value="1"/>
</dbReference>
<dbReference type="InterPro" id="IPR002156">
    <property type="entry name" value="RNaseH_domain"/>
</dbReference>
<dbReference type="CDD" id="cd06222">
    <property type="entry name" value="RNase_H_like"/>
    <property type="match status" value="1"/>
</dbReference>
<dbReference type="InterPro" id="IPR053151">
    <property type="entry name" value="RNase_H-like"/>
</dbReference>
<dbReference type="InterPro" id="IPR012337">
    <property type="entry name" value="RNaseH-like_sf"/>
</dbReference>
<accession>A0AAQ3QK34</accession>
<dbReference type="InterPro" id="IPR044730">
    <property type="entry name" value="RNase_H-like_dom_plant"/>
</dbReference>
<organism evidence="2 3">
    <name type="scientific">Canna indica</name>
    <name type="common">Indian-shot</name>
    <dbReference type="NCBI Taxonomy" id="4628"/>
    <lineage>
        <taxon>Eukaryota</taxon>
        <taxon>Viridiplantae</taxon>
        <taxon>Streptophyta</taxon>
        <taxon>Embryophyta</taxon>
        <taxon>Tracheophyta</taxon>
        <taxon>Spermatophyta</taxon>
        <taxon>Magnoliopsida</taxon>
        <taxon>Liliopsida</taxon>
        <taxon>Zingiberales</taxon>
        <taxon>Cannaceae</taxon>
        <taxon>Canna</taxon>
    </lineage>
</organism>
<protein>
    <recommendedName>
        <fullName evidence="1">RNase H type-1 domain-containing protein</fullName>
    </recommendedName>
</protein>
<dbReference type="InterPro" id="IPR036397">
    <property type="entry name" value="RNaseH_sf"/>
</dbReference>
<sequence>MVHNSEIHNKVVVDEIQDEDELKKQMVLWCDAAWDESSCESGFGFSMKLEKGTTVMEGYDYGLANSPLMAEVKAIETAMVSAKAQGFRNFKIASNCQRAVKILKRESKCHWFLKELIKDINILASQMSFQGWLYMRRKFNKEVHDLAKSGIKAKGK</sequence>
<dbReference type="GO" id="GO:0004523">
    <property type="term" value="F:RNA-DNA hybrid ribonuclease activity"/>
    <property type="evidence" value="ECO:0007669"/>
    <property type="project" value="InterPro"/>
</dbReference>
<evidence type="ECO:0000313" key="3">
    <source>
        <dbReference type="Proteomes" id="UP001327560"/>
    </source>
</evidence>
<evidence type="ECO:0000313" key="2">
    <source>
        <dbReference type="EMBL" id="WOL14234.1"/>
    </source>
</evidence>
<dbReference type="Gene3D" id="3.30.420.10">
    <property type="entry name" value="Ribonuclease H-like superfamily/Ribonuclease H"/>
    <property type="match status" value="1"/>
</dbReference>
<proteinExistence type="predicted"/>
<dbReference type="PANTHER" id="PTHR47723">
    <property type="entry name" value="OS05G0353850 PROTEIN"/>
    <property type="match status" value="1"/>
</dbReference>
<name>A0AAQ3QK34_9LILI</name>
<dbReference type="Pfam" id="PF13456">
    <property type="entry name" value="RVT_3"/>
    <property type="match status" value="1"/>
</dbReference>
<dbReference type="EMBL" id="CP136896">
    <property type="protein sequence ID" value="WOL14234.1"/>
    <property type="molecule type" value="Genomic_DNA"/>
</dbReference>
<dbReference type="Proteomes" id="UP001327560">
    <property type="component" value="Chromosome 7"/>
</dbReference>
<dbReference type="GO" id="GO:0003676">
    <property type="term" value="F:nucleic acid binding"/>
    <property type="evidence" value="ECO:0007669"/>
    <property type="project" value="InterPro"/>
</dbReference>
<gene>
    <name evidence="2" type="ORF">Cni_G23014</name>
</gene>
<dbReference type="PANTHER" id="PTHR47723:SF21">
    <property type="entry name" value="POLYNUCLEOTIDYL TRANSFERASE, RIBONUCLEASE H-LIKE SUPERFAMILY PROTEIN"/>
    <property type="match status" value="1"/>
</dbReference>
<evidence type="ECO:0000259" key="1">
    <source>
        <dbReference type="Pfam" id="PF13456"/>
    </source>
</evidence>